<dbReference type="Pfam" id="PF13610">
    <property type="entry name" value="DDE_Tnp_IS240"/>
    <property type="match status" value="1"/>
</dbReference>
<accession>E6N3A6</accession>
<name>E6N3A6_CALS0</name>
<evidence type="ECO:0000313" key="3">
    <source>
        <dbReference type="Proteomes" id="UP000008120"/>
    </source>
</evidence>
<reference evidence="2 3" key="2">
    <citation type="journal article" date="2011" name="Nucleic Acids Res.">
        <title>Insights into the evolution of Archaea and eukaryotic protein modifier systems revealed by the genome of a novel archaeal group.</title>
        <authorList>
            <person name="Nunoura T."/>
            <person name="Takaki Y."/>
            <person name="Kakuta J."/>
            <person name="Nishi S."/>
            <person name="Sugahara J."/>
            <person name="Kazama H."/>
            <person name="Chee G."/>
            <person name="Hattori M."/>
            <person name="Kanai A."/>
            <person name="Atomi H."/>
            <person name="Takai K."/>
            <person name="Takami H."/>
        </authorList>
    </citation>
    <scope>NUCLEOTIDE SEQUENCE [LARGE SCALE GENOMIC DNA]</scope>
</reference>
<dbReference type="Proteomes" id="UP000008120">
    <property type="component" value="Chromosome"/>
</dbReference>
<proteinExistence type="predicted"/>
<protein>
    <submittedName>
        <fullName evidence="2">Transposase</fullName>
    </submittedName>
</protein>
<evidence type="ECO:0000313" key="2">
    <source>
        <dbReference type="EMBL" id="BAJ46812.1"/>
    </source>
</evidence>
<dbReference type="Gene3D" id="3.30.420.10">
    <property type="entry name" value="Ribonuclease H-like superfamily/Ribonuclease H"/>
    <property type="match status" value="1"/>
</dbReference>
<dbReference type="PANTHER" id="PTHR39967:SF1">
    <property type="entry name" value="ISH14-TYPE TRANSPOSASE HSIRS44"/>
    <property type="match status" value="1"/>
</dbReference>
<organism evidence="2 3">
    <name type="scientific">Caldiarchaeum subterraneum</name>
    <dbReference type="NCBI Taxonomy" id="311458"/>
    <lineage>
        <taxon>Archaea</taxon>
        <taxon>Nitrososphaerota</taxon>
        <taxon>Candidatus Caldarchaeales</taxon>
        <taxon>Candidatus Caldarchaeaceae</taxon>
        <taxon>Candidatus Caldarchaeum</taxon>
    </lineage>
</organism>
<dbReference type="InterPro" id="IPR032874">
    <property type="entry name" value="DDE_dom"/>
</dbReference>
<gene>
    <name evidence="2" type="ORF">HGMM_F29E04C18</name>
</gene>
<dbReference type="PANTHER" id="PTHR39967">
    <property type="match status" value="1"/>
</dbReference>
<dbReference type="InterPro" id="IPR012337">
    <property type="entry name" value="RNaseH-like_sf"/>
</dbReference>
<sequence length="157" mass="18072">MGASSLFNPSKRFRRIIAVDETVITINGYRSYIWSAIDVDSVEILAIYASRGRSILNALSFLKTVLKTCENKPLIVVDRGRWYPWALKRLGLEYVHETFGNRNRIERWFRELKDRTKRFYNNVNSKALKSIEELVRAIALIHNLILNAFGEGGVIPG</sequence>
<evidence type="ECO:0000259" key="1">
    <source>
        <dbReference type="Pfam" id="PF13610"/>
    </source>
</evidence>
<dbReference type="AlphaFoldDB" id="E6N3A6"/>
<reference evidence="2 3" key="1">
    <citation type="journal article" date="2005" name="Environ. Microbiol.">
        <title>Genetic and functional properties of uncultivated thermophilic crenarchaeotes from a subsurface gold mine as revealed by analysis of genome fragments.</title>
        <authorList>
            <person name="Nunoura T."/>
            <person name="Hirayama H."/>
            <person name="Takami H."/>
            <person name="Oida H."/>
            <person name="Nishi S."/>
            <person name="Shimamura S."/>
            <person name="Suzuki Y."/>
            <person name="Inagaki F."/>
            <person name="Takai K."/>
            <person name="Nealson K.H."/>
            <person name="Horikoshi K."/>
        </authorList>
    </citation>
    <scope>NUCLEOTIDE SEQUENCE [LARGE SCALE GENOMIC DNA]</scope>
</reference>
<dbReference type="EMBL" id="AP011723">
    <property type="protein sequence ID" value="BAJ46812.1"/>
    <property type="molecule type" value="Genomic_DNA"/>
</dbReference>
<dbReference type="InterPro" id="IPR036397">
    <property type="entry name" value="RNaseH_sf"/>
</dbReference>
<dbReference type="GO" id="GO:0003676">
    <property type="term" value="F:nucleic acid binding"/>
    <property type="evidence" value="ECO:0007669"/>
    <property type="project" value="InterPro"/>
</dbReference>
<dbReference type="SUPFAM" id="SSF53098">
    <property type="entry name" value="Ribonuclease H-like"/>
    <property type="match status" value="1"/>
</dbReference>
<feature type="domain" description="DDE" evidence="1">
    <location>
        <begin position="18"/>
        <end position="144"/>
    </location>
</feature>